<proteinExistence type="predicted"/>
<name>A0A0F9TBE6_9ZZZZ</name>
<accession>A0A0F9TBE6</accession>
<gene>
    <name evidence="1" type="ORF">LCGC14_0370080</name>
</gene>
<protein>
    <submittedName>
        <fullName evidence="1">Uncharacterized protein</fullName>
    </submittedName>
</protein>
<reference evidence="1" key="1">
    <citation type="journal article" date="2015" name="Nature">
        <title>Complex archaea that bridge the gap between prokaryotes and eukaryotes.</title>
        <authorList>
            <person name="Spang A."/>
            <person name="Saw J.H."/>
            <person name="Jorgensen S.L."/>
            <person name="Zaremba-Niedzwiedzka K."/>
            <person name="Martijn J."/>
            <person name="Lind A.E."/>
            <person name="van Eijk R."/>
            <person name="Schleper C."/>
            <person name="Guy L."/>
            <person name="Ettema T.J."/>
        </authorList>
    </citation>
    <scope>NUCLEOTIDE SEQUENCE</scope>
</reference>
<organism evidence="1">
    <name type="scientific">marine sediment metagenome</name>
    <dbReference type="NCBI Taxonomy" id="412755"/>
    <lineage>
        <taxon>unclassified sequences</taxon>
        <taxon>metagenomes</taxon>
        <taxon>ecological metagenomes</taxon>
    </lineage>
</organism>
<comment type="caution">
    <text evidence="1">The sequence shown here is derived from an EMBL/GenBank/DDBJ whole genome shotgun (WGS) entry which is preliminary data.</text>
</comment>
<sequence>MYIYKHFPGTGREGWFPSPRQDNSIWLTGDLWTVGYYNDGQFYPESDHEIPEAAAERVHYLNGGQS</sequence>
<evidence type="ECO:0000313" key="1">
    <source>
        <dbReference type="EMBL" id="KKN76499.1"/>
    </source>
</evidence>
<dbReference type="AlphaFoldDB" id="A0A0F9TBE6"/>
<dbReference type="EMBL" id="LAZR01000295">
    <property type="protein sequence ID" value="KKN76499.1"/>
    <property type="molecule type" value="Genomic_DNA"/>
</dbReference>